<dbReference type="EMBL" id="FRBQ01000004">
    <property type="protein sequence ID" value="SHM34295.1"/>
    <property type="molecule type" value="Genomic_DNA"/>
</dbReference>
<dbReference type="SUPFAM" id="SSF101801">
    <property type="entry name" value="Surface presentation of antigens (SPOA)"/>
    <property type="match status" value="2"/>
</dbReference>
<evidence type="ECO:0000256" key="1">
    <source>
        <dbReference type="ARBA" id="ARBA00009226"/>
    </source>
</evidence>
<reference evidence="4" key="1">
    <citation type="submission" date="2016-11" db="EMBL/GenBank/DDBJ databases">
        <authorList>
            <person name="Varghese N."/>
            <person name="Submissions S."/>
        </authorList>
    </citation>
    <scope>NUCLEOTIDE SEQUENCE [LARGE SCALE GENOMIC DNA]</scope>
    <source>
        <strain evidence="4">CECT 8089</strain>
    </source>
</reference>
<dbReference type="GO" id="GO:0050918">
    <property type="term" value="P:positive chemotaxis"/>
    <property type="evidence" value="ECO:0007669"/>
    <property type="project" value="TreeGrafter"/>
</dbReference>
<dbReference type="PRINTS" id="PR00956">
    <property type="entry name" value="FLGMOTORFLIN"/>
</dbReference>
<dbReference type="STRING" id="1220495.SAMN05216288_3494"/>
<keyword evidence="4" id="KW-1185">Reference proteome</keyword>
<evidence type="ECO:0000259" key="2">
    <source>
        <dbReference type="Pfam" id="PF01052"/>
    </source>
</evidence>
<dbReference type="Pfam" id="PF01052">
    <property type="entry name" value="FliMN_C"/>
    <property type="match status" value="1"/>
</dbReference>
<dbReference type="InterPro" id="IPR001543">
    <property type="entry name" value="FliN-like_C"/>
</dbReference>
<dbReference type="PANTHER" id="PTHR30034">
    <property type="entry name" value="FLAGELLAR MOTOR SWITCH PROTEIN FLIM"/>
    <property type="match status" value="1"/>
</dbReference>
<protein>
    <submittedName>
        <fullName evidence="3">Type III secretion system apparatus protein YscQ/HrcQ</fullName>
    </submittedName>
</protein>
<dbReference type="GO" id="GO:0071978">
    <property type="term" value="P:bacterial-type flagellum-dependent swarming motility"/>
    <property type="evidence" value="ECO:0007669"/>
    <property type="project" value="TreeGrafter"/>
</dbReference>
<gene>
    <name evidence="3" type="ORF">SAMN05216288_3494</name>
</gene>
<dbReference type="Proteomes" id="UP000184305">
    <property type="component" value="Unassembled WGS sequence"/>
</dbReference>
<dbReference type="GO" id="GO:0003774">
    <property type="term" value="F:cytoskeletal motor activity"/>
    <property type="evidence" value="ECO:0007669"/>
    <property type="project" value="InterPro"/>
</dbReference>
<comment type="similarity">
    <text evidence="1">Belongs to the FliN/MopA/SpaO family.</text>
</comment>
<dbReference type="RefSeq" id="WP_073266620.1">
    <property type="nucleotide sequence ID" value="NZ_FRBQ01000004.1"/>
</dbReference>
<accession>A0A1M7I0P6</accession>
<dbReference type="NCBIfam" id="TIGR02551">
    <property type="entry name" value="SpaO_YscQ"/>
    <property type="match status" value="1"/>
</dbReference>
<sequence>MNCCQSLPAPVLPLLPSLDVTRQALLNRLLRRRQPWQGQIAGVQLEVVIGGPPQPDAACVVPGRLGTAALHLHLGADLLERLLASLALQRDFQGLPPALQSVLLEKALLPWIEPLEAALGQPLSLDADSQPGDFMLNLQLSADGAPLGTLTLQLSHAAAQGVADLLERYLPVARHPLPTLQLGLHLQRGWQTLSLGELRSLRPGDVLMLDCPAAADGLLVLAGGHRQARFKRQQSGLQLLEALQPINPTMENAMGQDADDAQLDDVPLTVVCQIGSLELPLGQLRELGEGSVLALPDADVQQVELLVNGRCVGRGELVAIGDGLGVRLTRFASL</sequence>
<name>A0A1M7I0P6_9GAMM</name>
<dbReference type="GO" id="GO:0009425">
    <property type="term" value="C:bacterial-type flagellum basal body"/>
    <property type="evidence" value="ECO:0007669"/>
    <property type="project" value="InterPro"/>
</dbReference>
<evidence type="ECO:0000313" key="3">
    <source>
        <dbReference type="EMBL" id="SHM34295.1"/>
    </source>
</evidence>
<dbReference type="InterPro" id="IPR001172">
    <property type="entry name" value="FliN_T3SS_HrcQb"/>
</dbReference>
<dbReference type="AlphaFoldDB" id="A0A1M7I0P6"/>
<dbReference type="PANTHER" id="PTHR30034:SF5">
    <property type="entry name" value="SECRETION SYSTEM APPARATUS PROTEIN SSAQ"/>
    <property type="match status" value="1"/>
</dbReference>
<organism evidence="3 4">
    <name type="scientific">Phytopseudomonas punonensis</name>
    <dbReference type="NCBI Taxonomy" id="1220495"/>
    <lineage>
        <taxon>Bacteria</taxon>
        <taxon>Pseudomonadati</taxon>
        <taxon>Pseudomonadota</taxon>
        <taxon>Gammaproteobacteria</taxon>
        <taxon>Pseudomonadales</taxon>
        <taxon>Pseudomonadaceae</taxon>
        <taxon>Phytopseudomonas</taxon>
    </lineage>
</organism>
<dbReference type="Gene3D" id="2.30.330.10">
    <property type="entry name" value="SpoA-like"/>
    <property type="match status" value="2"/>
</dbReference>
<dbReference type="GO" id="GO:0030254">
    <property type="term" value="P:protein secretion by the type III secretion system"/>
    <property type="evidence" value="ECO:0007669"/>
    <property type="project" value="InterPro"/>
</dbReference>
<feature type="domain" description="Flagellar motor switch protein FliN-like C-terminal" evidence="2">
    <location>
        <begin position="262"/>
        <end position="331"/>
    </location>
</feature>
<proteinExistence type="inferred from homology"/>
<evidence type="ECO:0000313" key="4">
    <source>
        <dbReference type="Proteomes" id="UP000184305"/>
    </source>
</evidence>
<dbReference type="InterPro" id="IPR013385">
    <property type="entry name" value="T3SS_SpaO/YscQ/SpaO"/>
</dbReference>
<dbReference type="InterPro" id="IPR036429">
    <property type="entry name" value="SpoA-like_sf"/>
</dbReference>
<dbReference type="OrthoDB" id="182173at2"/>